<reference evidence="2" key="3">
    <citation type="submission" date="2024-02" db="UniProtKB">
        <authorList>
            <consortium name="WormBaseParasite"/>
        </authorList>
    </citation>
    <scope>IDENTIFICATION</scope>
    <source>
        <strain evidence="2">pt0022</strain>
    </source>
</reference>
<dbReference type="AlphaFoldDB" id="A0AAF5PKW0"/>
<evidence type="ECO:0000313" key="2">
    <source>
        <dbReference type="WBParaSite" id="mrna-Wban_02178"/>
    </source>
</evidence>
<dbReference type="Proteomes" id="UP000093561">
    <property type="component" value="Unassembled WGS sequence"/>
</dbReference>
<name>A0AAF5PKW0_WUCBA</name>
<accession>A0AAF5PKW0</accession>
<proteinExistence type="predicted"/>
<evidence type="ECO:0000313" key="1">
    <source>
        <dbReference type="Proteomes" id="UP000093561"/>
    </source>
</evidence>
<dbReference type="WBParaSite" id="mrna-Wban_02178">
    <property type="protein sequence ID" value="mrna-Wban_02178"/>
    <property type="gene ID" value="Wban_02178"/>
</dbReference>
<reference evidence="1" key="1">
    <citation type="submission" date="2015-03" db="EMBL/GenBank/DDBJ databases">
        <title>Wuchereria bancrofti Genome Sequencing Papua New Guinea Strain.</title>
        <authorList>
            <person name="Small S.T."/>
            <person name="Serre D."/>
            <person name="Zimmerman P.A."/>
        </authorList>
    </citation>
    <scope>NUCLEOTIDE SEQUENCE [LARGE SCALE GENOMIC DNA]</scope>
    <source>
        <strain evidence="1">pt0022</strain>
    </source>
</reference>
<protein>
    <submittedName>
        <fullName evidence="2">Uncharacterized protein</fullName>
    </submittedName>
</protein>
<reference evidence="1" key="2">
    <citation type="journal article" date="2016" name="Mol. Ecol.">
        <title>Population genomics of the filarial nematode parasite Wuchereria bancrofti from mosquitoes.</title>
        <authorList>
            <person name="Small S.T."/>
            <person name="Reimer L.J."/>
            <person name="Tisch D.J."/>
            <person name="King C.L."/>
            <person name="Christensen B.M."/>
            <person name="Siba P.M."/>
            <person name="Kazura J.W."/>
            <person name="Serre D."/>
            <person name="Zimmerman P.A."/>
        </authorList>
    </citation>
    <scope>NUCLEOTIDE SEQUENCE</scope>
    <source>
        <strain evidence="1">pt0022</strain>
    </source>
</reference>
<sequence>MEGLEGTKYASQNRIIYFYTRDCGRRSVTWQARSAKLAFTLCPPLLCATRCSFPVTDIFSIINYYAALKDCIALMMPDKIFLMRNRILSDSWFEMLIDRIRQARSAKLDRPFISVHERYNTYFFFHAGRYAPTAADEL</sequence>
<organism evidence="1 2">
    <name type="scientific">Wuchereria bancrofti</name>
    <dbReference type="NCBI Taxonomy" id="6293"/>
    <lineage>
        <taxon>Eukaryota</taxon>
        <taxon>Metazoa</taxon>
        <taxon>Ecdysozoa</taxon>
        <taxon>Nematoda</taxon>
        <taxon>Chromadorea</taxon>
        <taxon>Rhabditida</taxon>
        <taxon>Spirurina</taxon>
        <taxon>Spiruromorpha</taxon>
        <taxon>Filarioidea</taxon>
        <taxon>Onchocercidae</taxon>
        <taxon>Wuchereria</taxon>
    </lineage>
</organism>